<accession>A0A1M4W0K6</accession>
<sequence>MDSVTHLFYGGVIAAAIAPRQDRRAALLAGMALNTLPDLDVLPLLLSDDPVVRMTCHRAATHSWLVLPLVAWAIWAFLRRRGGRVEQAPRRWWWAIFACLMAHPLLDSFTIYGTQLLWPLPVRPLMWGSLFIVDPLFTLPWLLAFAVAWVARDRPLAKRALLTGMMLGVGYLGWSLAAKFAVERAAARSLATLGLADAPRFSVPMPFTTLLWQVTAMTPTGFVTGERSLVADRGPMHFTAYHSDTQALRAVAGWPVVQRLAWFNHGFMKAQIRDDLLVLSDLRMGLEPDYTFNFAVARREGGQWRPLTPPEQLRYPWQATRRLPEVWERIWRAPASDQAASGSSGDTPAASAAK</sequence>
<dbReference type="InterPro" id="IPR053170">
    <property type="entry name" value="Transcription_regulator"/>
</dbReference>
<name>A0A1M4W0K6_9GAMM</name>
<keyword evidence="2" id="KW-0812">Transmembrane</keyword>
<feature type="transmembrane region" description="Helical" evidence="2">
    <location>
        <begin position="92"/>
        <end position="113"/>
    </location>
</feature>
<feature type="region of interest" description="Disordered" evidence="1">
    <location>
        <begin position="335"/>
        <end position="354"/>
    </location>
</feature>
<dbReference type="Pfam" id="PF04307">
    <property type="entry name" value="YdjM"/>
    <property type="match status" value="1"/>
</dbReference>
<evidence type="ECO:0000256" key="1">
    <source>
        <dbReference type="SAM" id="MobiDB-lite"/>
    </source>
</evidence>
<dbReference type="InterPro" id="IPR007404">
    <property type="entry name" value="YdjM-like"/>
</dbReference>
<dbReference type="PANTHER" id="PTHR40031">
    <property type="entry name" value="HYPOTHETICAL MEMBRANE SPANNING PROTEIN"/>
    <property type="match status" value="1"/>
</dbReference>
<feature type="transmembrane region" description="Helical" evidence="2">
    <location>
        <begin position="125"/>
        <end position="149"/>
    </location>
</feature>
<keyword evidence="2" id="KW-0472">Membrane</keyword>
<feature type="transmembrane region" description="Helical" evidence="2">
    <location>
        <begin position="62"/>
        <end position="80"/>
    </location>
</feature>
<keyword evidence="4" id="KW-1185">Reference proteome</keyword>
<reference evidence="4" key="1">
    <citation type="submission" date="2016-11" db="EMBL/GenBank/DDBJ databases">
        <authorList>
            <person name="Varghese N."/>
            <person name="Submissions S."/>
        </authorList>
    </citation>
    <scope>NUCLEOTIDE SEQUENCE [LARGE SCALE GENOMIC DNA]</scope>
    <source>
        <strain evidence="4">DSM 14834</strain>
    </source>
</reference>
<dbReference type="STRING" id="213588.SAMN02745204_01061"/>
<feature type="transmembrane region" description="Helical" evidence="2">
    <location>
        <begin position="161"/>
        <end position="182"/>
    </location>
</feature>
<evidence type="ECO:0000313" key="3">
    <source>
        <dbReference type="EMBL" id="SHE74749.1"/>
    </source>
</evidence>
<dbReference type="RefSeq" id="WP_072755576.1">
    <property type="nucleotide sequence ID" value="NZ_FQUK01000013.1"/>
</dbReference>
<evidence type="ECO:0000256" key="2">
    <source>
        <dbReference type="SAM" id="Phobius"/>
    </source>
</evidence>
<protein>
    <submittedName>
        <fullName evidence="3">Inner membrane protein</fullName>
    </submittedName>
</protein>
<feature type="compositionally biased region" description="Low complexity" evidence="1">
    <location>
        <begin position="335"/>
        <end position="346"/>
    </location>
</feature>
<dbReference type="EMBL" id="FQUK01000013">
    <property type="protein sequence ID" value="SHE74749.1"/>
    <property type="molecule type" value="Genomic_DNA"/>
</dbReference>
<dbReference type="AlphaFoldDB" id="A0A1M4W0K6"/>
<evidence type="ECO:0000313" key="4">
    <source>
        <dbReference type="Proteomes" id="UP000242857"/>
    </source>
</evidence>
<organism evidence="3 4">
    <name type="scientific">Thermomonas hydrothermalis</name>
    <dbReference type="NCBI Taxonomy" id="213588"/>
    <lineage>
        <taxon>Bacteria</taxon>
        <taxon>Pseudomonadati</taxon>
        <taxon>Pseudomonadota</taxon>
        <taxon>Gammaproteobacteria</taxon>
        <taxon>Lysobacterales</taxon>
        <taxon>Lysobacteraceae</taxon>
        <taxon>Thermomonas</taxon>
    </lineage>
</organism>
<dbReference type="OrthoDB" id="9781927at2"/>
<dbReference type="Proteomes" id="UP000242857">
    <property type="component" value="Unassembled WGS sequence"/>
</dbReference>
<gene>
    <name evidence="3" type="ORF">SAMN02745204_01061</name>
</gene>
<keyword evidence="2" id="KW-1133">Transmembrane helix</keyword>
<proteinExistence type="predicted"/>
<dbReference type="PANTHER" id="PTHR40031:SF1">
    <property type="entry name" value="MEMBRANE-BOUND METAL-DEPENDENT HYDROLASE"/>
    <property type="match status" value="1"/>
</dbReference>